<organism evidence="2 3">
    <name type="scientific">Paraburkholderia phenazinium</name>
    <dbReference type="NCBI Taxonomy" id="60549"/>
    <lineage>
        <taxon>Bacteria</taxon>
        <taxon>Pseudomonadati</taxon>
        <taxon>Pseudomonadota</taxon>
        <taxon>Betaproteobacteria</taxon>
        <taxon>Burkholderiales</taxon>
        <taxon>Burkholderiaceae</taxon>
        <taxon>Paraburkholderia</taxon>
    </lineage>
</organism>
<keyword evidence="1" id="KW-0732">Signal</keyword>
<proteinExistence type="predicted"/>
<evidence type="ECO:0000313" key="2">
    <source>
        <dbReference type="EMBL" id="SDI01532.1"/>
    </source>
</evidence>
<sequence>MWKTLLALCLLVVLSSGCSTSGRVAMAPIVQPEVQAKTRIIDMGCGWSRPIYVSALDVLTDATAQAILAHDEAGAAHCGWVRRLK</sequence>
<protein>
    <submittedName>
        <fullName evidence="2">Uncharacterized protein</fullName>
    </submittedName>
</protein>
<evidence type="ECO:0000313" key="3">
    <source>
        <dbReference type="Proteomes" id="UP000199706"/>
    </source>
</evidence>
<feature type="signal peptide" evidence="1">
    <location>
        <begin position="1"/>
        <end position="21"/>
    </location>
</feature>
<feature type="chain" id="PRO_5011661027" evidence="1">
    <location>
        <begin position="22"/>
        <end position="85"/>
    </location>
</feature>
<dbReference type="Proteomes" id="UP000199706">
    <property type="component" value="Unassembled WGS sequence"/>
</dbReference>
<gene>
    <name evidence="2" type="ORF">SAMN05216466_1163</name>
</gene>
<name>A0A1G8H4F3_9BURK</name>
<dbReference type="EMBL" id="FNCJ01000016">
    <property type="protein sequence ID" value="SDI01532.1"/>
    <property type="molecule type" value="Genomic_DNA"/>
</dbReference>
<dbReference type="AlphaFoldDB" id="A0A1G8H4F3"/>
<evidence type="ECO:0000256" key="1">
    <source>
        <dbReference type="SAM" id="SignalP"/>
    </source>
</evidence>
<reference evidence="2 3" key="1">
    <citation type="submission" date="2016-10" db="EMBL/GenBank/DDBJ databases">
        <authorList>
            <person name="de Groot N.N."/>
        </authorList>
    </citation>
    <scope>NUCLEOTIDE SEQUENCE [LARGE SCALE GENOMIC DNA]</scope>
    <source>
        <strain evidence="2 3">LMG 2247</strain>
    </source>
</reference>
<dbReference type="PROSITE" id="PS51257">
    <property type="entry name" value="PROKAR_LIPOPROTEIN"/>
    <property type="match status" value="1"/>
</dbReference>
<accession>A0A1G8H4F3</accession>